<proteinExistence type="predicted"/>
<feature type="transmembrane region" description="Helical" evidence="1">
    <location>
        <begin position="39"/>
        <end position="57"/>
    </location>
</feature>
<accession>A0A424YC10</accession>
<keyword evidence="1" id="KW-0812">Transmembrane</keyword>
<protein>
    <recommendedName>
        <fullName evidence="4">Lipoprotein</fullName>
    </recommendedName>
</protein>
<organism evidence="2 3">
    <name type="scientific">Candidatus Syntrophonatronum acetioxidans</name>
    <dbReference type="NCBI Taxonomy" id="1795816"/>
    <lineage>
        <taxon>Bacteria</taxon>
        <taxon>Bacillati</taxon>
        <taxon>Bacillota</taxon>
        <taxon>Clostridia</taxon>
        <taxon>Eubacteriales</taxon>
        <taxon>Syntrophomonadaceae</taxon>
        <taxon>Candidatus Syntrophonatronum</taxon>
    </lineage>
</organism>
<evidence type="ECO:0000256" key="1">
    <source>
        <dbReference type="SAM" id="Phobius"/>
    </source>
</evidence>
<dbReference type="AlphaFoldDB" id="A0A424YC10"/>
<name>A0A424YC10_9FIRM</name>
<evidence type="ECO:0000313" key="3">
    <source>
        <dbReference type="Proteomes" id="UP000285138"/>
    </source>
</evidence>
<keyword evidence="1" id="KW-1133">Transmembrane helix</keyword>
<keyword evidence="1" id="KW-0472">Membrane</keyword>
<feature type="transmembrane region" description="Helical" evidence="1">
    <location>
        <begin position="62"/>
        <end position="79"/>
    </location>
</feature>
<evidence type="ECO:0008006" key="4">
    <source>
        <dbReference type="Google" id="ProtNLM"/>
    </source>
</evidence>
<dbReference type="PROSITE" id="PS51257">
    <property type="entry name" value="PROKAR_LIPOPROTEIN"/>
    <property type="match status" value="1"/>
</dbReference>
<dbReference type="EMBL" id="QZAA01000214">
    <property type="protein sequence ID" value="RQD74205.1"/>
    <property type="molecule type" value="Genomic_DNA"/>
</dbReference>
<sequence>MRIAIMVICLGLFLVVGFQGCIAMTGGVALAEEGAEMAGSMGILLSLLFLVAGGFALKKPMVTAIVLVIGGILALFTGGEHYGDLPIWGGIAIILGVVSFISYKRDLGVSEKIERSES</sequence>
<reference evidence="2 3" key="1">
    <citation type="submission" date="2018-08" db="EMBL/GenBank/DDBJ databases">
        <title>The metabolism and importance of syntrophic acetate oxidation coupled to methane or sulfide production in haloalkaline environments.</title>
        <authorList>
            <person name="Timmers P.H.A."/>
            <person name="Vavourakis C.D."/>
            <person name="Sorokin D.Y."/>
            <person name="Sinninghe Damste J.S."/>
            <person name="Muyzer G."/>
            <person name="Stams A.J.M."/>
            <person name="Plugge C.M."/>
        </authorList>
    </citation>
    <scope>NUCLEOTIDE SEQUENCE [LARGE SCALE GENOMIC DNA]</scope>
    <source>
        <strain evidence="2">MSAO_Bac1</strain>
    </source>
</reference>
<gene>
    <name evidence="2" type="ORF">D5R97_08175</name>
</gene>
<dbReference type="Proteomes" id="UP000285138">
    <property type="component" value="Unassembled WGS sequence"/>
</dbReference>
<feature type="transmembrane region" description="Helical" evidence="1">
    <location>
        <begin position="85"/>
        <end position="103"/>
    </location>
</feature>
<evidence type="ECO:0000313" key="2">
    <source>
        <dbReference type="EMBL" id="RQD74205.1"/>
    </source>
</evidence>
<comment type="caution">
    <text evidence="2">The sequence shown here is derived from an EMBL/GenBank/DDBJ whole genome shotgun (WGS) entry which is preliminary data.</text>
</comment>